<evidence type="ECO:0000313" key="3">
    <source>
        <dbReference type="EMBL" id="EMD36726.1"/>
    </source>
</evidence>
<reference evidence="3 4" key="1">
    <citation type="journal article" date="2012" name="Proc. Natl. Acad. Sci. U.S.A.">
        <title>Comparative genomics of Ceriporiopsis subvermispora and Phanerochaete chrysosporium provide insight into selective ligninolysis.</title>
        <authorList>
            <person name="Fernandez-Fueyo E."/>
            <person name="Ruiz-Duenas F.J."/>
            <person name="Ferreira P."/>
            <person name="Floudas D."/>
            <person name="Hibbett D.S."/>
            <person name="Canessa P."/>
            <person name="Larrondo L.F."/>
            <person name="James T.Y."/>
            <person name="Seelenfreund D."/>
            <person name="Lobos S."/>
            <person name="Polanco R."/>
            <person name="Tello M."/>
            <person name="Honda Y."/>
            <person name="Watanabe T."/>
            <person name="Watanabe T."/>
            <person name="Ryu J.S."/>
            <person name="Kubicek C.P."/>
            <person name="Schmoll M."/>
            <person name="Gaskell J."/>
            <person name="Hammel K.E."/>
            <person name="St John F.J."/>
            <person name="Vanden Wymelenberg A."/>
            <person name="Sabat G."/>
            <person name="Splinter BonDurant S."/>
            <person name="Syed K."/>
            <person name="Yadav J.S."/>
            <person name="Doddapaneni H."/>
            <person name="Subramanian V."/>
            <person name="Lavin J.L."/>
            <person name="Oguiza J.A."/>
            <person name="Perez G."/>
            <person name="Pisabarro A.G."/>
            <person name="Ramirez L."/>
            <person name="Santoyo F."/>
            <person name="Master E."/>
            <person name="Coutinho P.M."/>
            <person name="Henrissat B."/>
            <person name="Lombard V."/>
            <person name="Magnuson J.K."/>
            <person name="Kuees U."/>
            <person name="Hori C."/>
            <person name="Igarashi K."/>
            <person name="Samejima M."/>
            <person name="Held B.W."/>
            <person name="Barry K.W."/>
            <person name="LaButti K.M."/>
            <person name="Lapidus A."/>
            <person name="Lindquist E.A."/>
            <person name="Lucas S.M."/>
            <person name="Riley R."/>
            <person name="Salamov A.A."/>
            <person name="Hoffmeister D."/>
            <person name="Schwenk D."/>
            <person name="Hadar Y."/>
            <person name="Yarden O."/>
            <person name="de Vries R.P."/>
            <person name="Wiebenga A."/>
            <person name="Stenlid J."/>
            <person name="Eastwood D."/>
            <person name="Grigoriev I.V."/>
            <person name="Berka R.M."/>
            <person name="Blanchette R.A."/>
            <person name="Kersten P."/>
            <person name="Martinez A.T."/>
            <person name="Vicuna R."/>
            <person name="Cullen D."/>
        </authorList>
    </citation>
    <scope>NUCLEOTIDE SEQUENCE [LARGE SCALE GENOMIC DNA]</scope>
    <source>
        <strain evidence="3 4">B</strain>
    </source>
</reference>
<keyword evidence="1" id="KW-0547">Nucleotide-binding</keyword>
<dbReference type="Proteomes" id="UP000016930">
    <property type="component" value="Unassembled WGS sequence"/>
</dbReference>
<dbReference type="PANTHER" id="PTHR48103">
    <property type="entry name" value="MIDASIN-RELATED"/>
    <property type="match status" value="1"/>
</dbReference>
<gene>
    <name evidence="3" type="ORF">CERSUDRAFT_94998</name>
</gene>
<proteinExistence type="predicted"/>
<dbReference type="GO" id="GO:0005634">
    <property type="term" value="C:nucleus"/>
    <property type="evidence" value="ECO:0007669"/>
    <property type="project" value="TreeGrafter"/>
</dbReference>
<dbReference type="EMBL" id="KB445797">
    <property type="protein sequence ID" value="EMD36726.1"/>
    <property type="molecule type" value="Genomic_DNA"/>
</dbReference>
<dbReference type="GO" id="GO:0000055">
    <property type="term" value="P:ribosomal large subunit export from nucleus"/>
    <property type="evidence" value="ECO:0007669"/>
    <property type="project" value="TreeGrafter"/>
</dbReference>
<dbReference type="Gene3D" id="3.40.50.300">
    <property type="entry name" value="P-loop containing nucleotide triphosphate hydrolases"/>
    <property type="match status" value="1"/>
</dbReference>
<keyword evidence="4" id="KW-1185">Reference proteome</keyword>
<dbReference type="GO" id="GO:0030687">
    <property type="term" value="C:preribosome, large subunit precursor"/>
    <property type="evidence" value="ECO:0007669"/>
    <property type="project" value="TreeGrafter"/>
</dbReference>
<dbReference type="SUPFAM" id="SSF52540">
    <property type="entry name" value="P-loop containing nucleoside triphosphate hydrolases"/>
    <property type="match status" value="1"/>
</dbReference>
<keyword evidence="2" id="KW-0067">ATP-binding</keyword>
<name>M2RD32_CERS8</name>
<dbReference type="GO" id="GO:0005524">
    <property type="term" value="F:ATP binding"/>
    <property type="evidence" value="ECO:0007669"/>
    <property type="project" value="UniProtKB-KW"/>
</dbReference>
<evidence type="ECO:0008006" key="5">
    <source>
        <dbReference type="Google" id="ProtNLM"/>
    </source>
</evidence>
<evidence type="ECO:0000256" key="2">
    <source>
        <dbReference type="ARBA" id="ARBA00022840"/>
    </source>
</evidence>
<dbReference type="AlphaFoldDB" id="M2RD32"/>
<protein>
    <recommendedName>
        <fullName evidence="5">ATPase dynein-related AAA domain-containing protein</fullName>
    </recommendedName>
</protein>
<evidence type="ECO:0000313" key="4">
    <source>
        <dbReference type="Proteomes" id="UP000016930"/>
    </source>
</evidence>
<evidence type="ECO:0000256" key="1">
    <source>
        <dbReference type="ARBA" id="ARBA00022741"/>
    </source>
</evidence>
<organism evidence="3 4">
    <name type="scientific">Ceriporiopsis subvermispora (strain B)</name>
    <name type="common">White-rot fungus</name>
    <name type="synonym">Gelatoporia subvermispora</name>
    <dbReference type="NCBI Taxonomy" id="914234"/>
    <lineage>
        <taxon>Eukaryota</taxon>
        <taxon>Fungi</taxon>
        <taxon>Dikarya</taxon>
        <taxon>Basidiomycota</taxon>
        <taxon>Agaricomycotina</taxon>
        <taxon>Agaricomycetes</taxon>
        <taxon>Polyporales</taxon>
        <taxon>Gelatoporiaceae</taxon>
        <taxon>Gelatoporia</taxon>
    </lineage>
</organism>
<dbReference type="HOGENOM" id="CLU_721598_0_0_1"/>
<sequence length="383" mass="41803">MTEGEGEHRGQVIGEVEEVDYPLFYGVQLDGTCIEAGEWIMPALEVKRITASRNEHLQDQGFYEVGVNGSSNFHGVLPPRSSLTTLHEDTRIETPTTVQSLRALAIHYSLRVPALLTSAPSSGKSLLLSHPASVLHPEVHNQIATIRLADTSLDQRLRTGSYISSPTQPRTFKWREGVLVCAVCKGRWSSWIGGRAILEVSGRGTIRAEDGSAIFATRSNPASLNGAFPNPTFFGAHNFYNVIFASLTAEDRRMVEITPPVTRLFAMHRPAVQLISRIATSILLNEPVLLTGEIGTGKTSAVARLLVLLHRLLISLNLSNQTVSSVIVGGSKLVDMRAPAMELGERFLELFARTFSLKKNAKSELRAEGGSGGQVETRRWALA</sequence>
<dbReference type="PANTHER" id="PTHR48103:SF2">
    <property type="entry name" value="MIDASIN"/>
    <property type="match status" value="1"/>
</dbReference>
<dbReference type="GO" id="GO:0000027">
    <property type="term" value="P:ribosomal large subunit assembly"/>
    <property type="evidence" value="ECO:0007669"/>
    <property type="project" value="TreeGrafter"/>
</dbReference>
<dbReference type="STRING" id="914234.M2RD32"/>
<dbReference type="InterPro" id="IPR027417">
    <property type="entry name" value="P-loop_NTPase"/>
</dbReference>
<accession>M2RD32</accession>
<dbReference type="OrthoDB" id="2795140at2759"/>